<evidence type="ECO:0008006" key="3">
    <source>
        <dbReference type="Google" id="ProtNLM"/>
    </source>
</evidence>
<gene>
    <name evidence="1" type="ORF">PIB30_079344</name>
</gene>
<dbReference type="EMBL" id="JASCZI010031330">
    <property type="protein sequence ID" value="MED6126523.1"/>
    <property type="molecule type" value="Genomic_DNA"/>
</dbReference>
<name>A0ABU6RQV9_9FABA</name>
<keyword evidence="2" id="KW-1185">Reference proteome</keyword>
<evidence type="ECO:0000313" key="1">
    <source>
        <dbReference type="EMBL" id="MED6126523.1"/>
    </source>
</evidence>
<dbReference type="Proteomes" id="UP001341840">
    <property type="component" value="Unassembled WGS sequence"/>
</dbReference>
<evidence type="ECO:0000313" key="2">
    <source>
        <dbReference type="Proteomes" id="UP001341840"/>
    </source>
</evidence>
<sequence>EVEVTVADKQRDLLDRSIIAESFEPIRFGIVVKQLDQLEERYGKIECRDLGPRKCILSMDTVEARDRALAYEIFVGVFDEVREYWGFKWAFSRRVWLELMGLPIQVWSDDTFVKIVKGLDTKFVMLDERTKNRRSFSVARVLVDCFQWEPVQEWMSIRCEGTTFDVFIKEFGGEVLSQQVHPEEAESKDTVVENSASSLRSQFMAVMARPG</sequence>
<organism evidence="1 2">
    <name type="scientific">Stylosanthes scabra</name>
    <dbReference type="NCBI Taxonomy" id="79078"/>
    <lineage>
        <taxon>Eukaryota</taxon>
        <taxon>Viridiplantae</taxon>
        <taxon>Streptophyta</taxon>
        <taxon>Embryophyta</taxon>
        <taxon>Tracheophyta</taxon>
        <taxon>Spermatophyta</taxon>
        <taxon>Magnoliopsida</taxon>
        <taxon>eudicotyledons</taxon>
        <taxon>Gunneridae</taxon>
        <taxon>Pentapetalae</taxon>
        <taxon>rosids</taxon>
        <taxon>fabids</taxon>
        <taxon>Fabales</taxon>
        <taxon>Fabaceae</taxon>
        <taxon>Papilionoideae</taxon>
        <taxon>50 kb inversion clade</taxon>
        <taxon>dalbergioids sensu lato</taxon>
        <taxon>Dalbergieae</taxon>
        <taxon>Pterocarpus clade</taxon>
        <taxon>Stylosanthes</taxon>
    </lineage>
</organism>
<accession>A0ABU6RQV9</accession>
<comment type="caution">
    <text evidence="1">The sequence shown here is derived from an EMBL/GenBank/DDBJ whole genome shotgun (WGS) entry which is preliminary data.</text>
</comment>
<proteinExistence type="predicted"/>
<feature type="non-terminal residue" evidence="1">
    <location>
        <position position="1"/>
    </location>
</feature>
<protein>
    <recommendedName>
        <fullName evidence="3">DUF4283 domain-containing protein</fullName>
    </recommendedName>
</protein>
<reference evidence="1 2" key="1">
    <citation type="journal article" date="2023" name="Plants (Basel)">
        <title>Bridging the Gap: Combining Genomics and Transcriptomics Approaches to Understand Stylosanthes scabra, an Orphan Legume from the Brazilian Caatinga.</title>
        <authorList>
            <person name="Ferreira-Neto J.R.C."/>
            <person name="da Silva M.D."/>
            <person name="Binneck E."/>
            <person name="de Melo N.F."/>
            <person name="da Silva R.H."/>
            <person name="de Melo A.L.T.M."/>
            <person name="Pandolfi V."/>
            <person name="Bustamante F.O."/>
            <person name="Brasileiro-Vidal A.C."/>
            <person name="Benko-Iseppon A.M."/>
        </authorList>
    </citation>
    <scope>NUCLEOTIDE SEQUENCE [LARGE SCALE GENOMIC DNA]</scope>
    <source>
        <tissue evidence="1">Leaves</tissue>
    </source>
</reference>